<dbReference type="EMBL" id="BTSX01000005">
    <property type="protein sequence ID" value="GMT01357.1"/>
    <property type="molecule type" value="Genomic_DNA"/>
</dbReference>
<reference evidence="2" key="1">
    <citation type="submission" date="2023-10" db="EMBL/GenBank/DDBJ databases">
        <title>Genome assembly of Pristionchus species.</title>
        <authorList>
            <person name="Yoshida K."/>
            <person name="Sommer R.J."/>
        </authorList>
    </citation>
    <scope>NUCLEOTIDE SEQUENCE</scope>
    <source>
        <strain evidence="2">RS0144</strain>
    </source>
</reference>
<name>A0AAV5U3L5_9BILA</name>
<feature type="domain" description="PH-like" evidence="1">
    <location>
        <begin position="104"/>
        <end position="309"/>
    </location>
</feature>
<sequence>IKLEMEKRNDEMDNRTHDLMELYLRELIMTARSLQIEISEGDMHIISEGRLFIKPFTVASDNWKSILIPFTREFFDQILSKCINTHEMPLIVTHSPLLYPLKLVTAHRNVPLTRIQFGSMMNNGRLGIHWSMIGGPDQPGDRELGYCYHKGIYAFFAYDKQNISMNYCDVDNQRKSYDGKISIEMPSINRILFDQYYEQDDCRISLVLLLQCPPKLEVRQRSEKGKEEESQQEFHKWEYQDQLLRGEFPREKSDKEALHDSKALILQFDRVGIKDKLLDEDSCIDAFFHEILSRLRHKTGKKIEYCAMDRLWLLEGEMRKFWRDERGRKRLNARPD</sequence>
<proteinExistence type="predicted"/>
<gene>
    <name evidence="2" type="ORF">PENTCL1PPCAC_23531</name>
</gene>
<accession>A0AAV5U3L5</accession>
<feature type="non-terminal residue" evidence="2">
    <location>
        <position position="336"/>
    </location>
</feature>
<dbReference type="AlphaFoldDB" id="A0AAV5U3L5"/>
<protein>
    <recommendedName>
        <fullName evidence="1">PH-like domain-containing protein</fullName>
    </recommendedName>
</protein>
<evidence type="ECO:0000259" key="1">
    <source>
        <dbReference type="Pfam" id="PF25359"/>
    </source>
</evidence>
<feature type="non-terminal residue" evidence="2">
    <location>
        <position position="1"/>
    </location>
</feature>
<evidence type="ECO:0000313" key="2">
    <source>
        <dbReference type="EMBL" id="GMT01357.1"/>
    </source>
</evidence>
<comment type="caution">
    <text evidence="2">The sequence shown here is derived from an EMBL/GenBank/DDBJ whole genome shotgun (WGS) entry which is preliminary data.</text>
</comment>
<organism evidence="2 3">
    <name type="scientific">Pristionchus entomophagus</name>
    <dbReference type="NCBI Taxonomy" id="358040"/>
    <lineage>
        <taxon>Eukaryota</taxon>
        <taxon>Metazoa</taxon>
        <taxon>Ecdysozoa</taxon>
        <taxon>Nematoda</taxon>
        <taxon>Chromadorea</taxon>
        <taxon>Rhabditida</taxon>
        <taxon>Rhabditina</taxon>
        <taxon>Diplogasteromorpha</taxon>
        <taxon>Diplogasteroidea</taxon>
        <taxon>Neodiplogasteridae</taxon>
        <taxon>Pristionchus</taxon>
    </lineage>
</organism>
<dbReference type="InterPro" id="IPR057493">
    <property type="entry name" value="PH_RdRP-assoc"/>
</dbReference>
<evidence type="ECO:0000313" key="3">
    <source>
        <dbReference type="Proteomes" id="UP001432027"/>
    </source>
</evidence>
<keyword evidence="3" id="KW-1185">Reference proteome</keyword>
<dbReference type="Pfam" id="PF25359">
    <property type="entry name" value="PH_met_RdRP"/>
    <property type="match status" value="1"/>
</dbReference>
<dbReference type="Proteomes" id="UP001432027">
    <property type="component" value="Unassembled WGS sequence"/>
</dbReference>